<sequence>MHTTIMQALENLRVDVILGSRLDLATTRPGAEVYDKIGRRVVRTEDGREIAADLLLLCTGQIPNTTLLSSLYPEVIDEQSKFVHVLRTMQIAAPIPIRTPSSPAPSSLSGFPSSPCMSEMSTFTSSSHTPSDGGSIYDDDEENGMLEMGDLVLALDNGEDEDEYGEEGSSSRLASENDDEEEEDDEVLRDTHLFTPYPHIFVIGDAADAFGAINAGHNAYYQGEVAAQNIVRLIKRDICNIHTTNVIDDEKIEDELELYTPNPPAIKVSLGLTKSVYEINGVIGTKDDGNGDLDAGLMWRYFGVGGLTEDEMLV</sequence>
<dbReference type="STRING" id="50990.A0A4Y7PIE4"/>
<evidence type="ECO:0000256" key="1">
    <source>
        <dbReference type="SAM" id="MobiDB-lite"/>
    </source>
</evidence>
<dbReference type="PANTHER" id="PTHR43735:SF2">
    <property type="entry name" value="FE-REGULATED PROTEIN 8"/>
    <property type="match status" value="1"/>
</dbReference>
<dbReference type="InterPro" id="IPR036188">
    <property type="entry name" value="FAD/NAD-bd_sf"/>
</dbReference>
<feature type="compositionally biased region" description="Acidic residues" evidence="1">
    <location>
        <begin position="176"/>
        <end position="186"/>
    </location>
</feature>
<name>A0A4Y7PIE4_9AGAM</name>
<accession>A0A4Y7PIE4</accession>
<dbReference type="Proteomes" id="UP000294933">
    <property type="component" value="Unassembled WGS sequence"/>
</dbReference>
<feature type="compositionally biased region" description="Polar residues" evidence="1">
    <location>
        <begin position="99"/>
        <end position="132"/>
    </location>
</feature>
<keyword evidence="3" id="KW-1185">Reference proteome</keyword>
<dbReference type="GO" id="GO:0004174">
    <property type="term" value="F:electron-transferring-flavoprotein dehydrogenase activity"/>
    <property type="evidence" value="ECO:0007669"/>
    <property type="project" value="TreeGrafter"/>
</dbReference>
<dbReference type="GO" id="GO:0050660">
    <property type="term" value="F:flavin adenine dinucleotide binding"/>
    <property type="evidence" value="ECO:0007669"/>
    <property type="project" value="TreeGrafter"/>
</dbReference>
<dbReference type="PANTHER" id="PTHR43735">
    <property type="entry name" value="APOPTOSIS-INDUCING FACTOR 1"/>
    <property type="match status" value="1"/>
</dbReference>
<evidence type="ECO:0000313" key="3">
    <source>
        <dbReference type="Proteomes" id="UP000294933"/>
    </source>
</evidence>
<reference evidence="2 3" key="1">
    <citation type="submission" date="2018-06" db="EMBL/GenBank/DDBJ databases">
        <title>A transcriptomic atlas of mushroom development highlights an independent origin of complex multicellularity.</title>
        <authorList>
            <consortium name="DOE Joint Genome Institute"/>
            <person name="Krizsan K."/>
            <person name="Almasi E."/>
            <person name="Merenyi Z."/>
            <person name="Sahu N."/>
            <person name="Viragh M."/>
            <person name="Koszo T."/>
            <person name="Mondo S."/>
            <person name="Kiss B."/>
            <person name="Balint B."/>
            <person name="Kues U."/>
            <person name="Barry K."/>
            <person name="Hegedus J.C."/>
            <person name="Henrissat B."/>
            <person name="Johnson J."/>
            <person name="Lipzen A."/>
            <person name="Ohm R."/>
            <person name="Nagy I."/>
            <person name="Pangilinan J."/>
            <person name="Yan J."/>
            <person name="Xiong Y."/>
            <person name="Grigoriev I.V."/>
            <person name="Hibbett D.S."/>
            <person name="Nagy L.G."/>
        </authorList>
    </citation>
    <scope>NUCLEOTIDE SEQUENCE [LARGE SCALE GENOMIC DNA]</scope>
    <source>
        <strain evidence="2 3">SZMC22713</strain>
    </source>
</reference>
<feature type="region of interest" description="Disordered" evidence="1">
    <location>
        <begin position="97"/>
        <end position="138"/>
    </location>
</feature>
<evidence type="ECO:0000313" key="2">
    <source>
        <dbReference type="EMBL" id="TDL14612.1"/>
    </source>
</evidence>
<dbReference type="Gene3D" id="3.50.50.60">
    <property type="entry name" value="FAD/NAD(P)-binding domain"/>
    <property type="match status" value="1"/>
</dbReference>
<organism evidence="2 3">
    <name type="scientific">Rickenella mellea</name>
    <dbReference type="NCBI Taxonomy" id="50990"/>
    <lineage>
        <taxon>Eukaryota</taxon>
        <taxon>Fungi</taxon>
        <taxon>Dikarya</taxon>
        <taxon>Basidiomycota</taxon>
        <taxon>Agaricomycotina</taxon>
        <taxon>Agaricomycetes</taxon>
        <taxon>Hymenochaetales</taxon>
        <taxon>Rickenellaceae</taxon>
        <taxon>Rickenella</taxon>
    </lineage>
</organism>
<protein>
    <recommendedName>
        <fullName evidence="4">FAD/NAD(P)-binding domain-containing protein</fullName>
    </recommendedName>
</protein>
<feature type="region of interest" description="Disordered" evidence="1">
    <location>
        <begin position="159"/>
        <end position="186"/>
    </location>
</feature>
<proteinExistence type="predicted"/>
<dbReference type="VEuPathDB" id="FungiDB:BD410DRAFT_902966"/>
<dbReference type="GO" id="GO:0005737">
    <property type="term" value="C:cytoplasm"/>
    <property type="evidence" value="ECO:0007669"/>
    <property type="project" value="TreeGrafter"/>
</dbReference>
<dbReference type="EMBL" id="ML170321">
    <property type="protein sequence ID" value="TDL14612.1"/>
    <property type="molecule type" value="Genomic_DNA"/>
</dbReference>
<dbReference type="SUPFAM" id="SSF51905">
    <property type="entry name" value="FAD/NAD(P)-binding domain"/>
    <property type="match status" value="1"/>
</dbReference>
<evidence type="ECO:0008006" key="4">
    <source>
        <dbReference type="Google" id="ProtNLM"/>
    </source>
</evidence>
<gene>
    <name evidence="2" type="ORF">BD410DRAFT_902966</name>
</gene>
<dbReference type="AlphaFoldDB" id="A0A4Y7PIE4"/>
<dbReference type="OrthoDB" id="202203at2759"/>